<gene>
    <name evidence="1" type="ORF">BZM27_06140</name>
</gene>
<keyword evidence="2" id="KW-1185">Reference proteome</keyword>
<dbReference type="Proteomes" id="UP000294200">
    <property type="component" value="Unassembled WGS sequence"/>
</dbReference>
<accession>A0A4R0XP97</accession>
<name>A0A4R0XP97_9BURK</name>
<sequence length="93" mass="10467">MRYEAPTPEDLARLKARLGYTGSQMAELFGVSDDKQFRKYTGGKEPRKISAQMLFFAMAKLVLKQRDIEAVIDEMRKVGATMDMSEAAGEDTQ</sequence>
<proteinExistence type="predicted"/>
<organism evidence="1 2">
    <name type="scientific">Paraburkholderia steynii</name>
    <dbReference type="NCBI Taxonomy" id="1245441"/>
    <lineage>
        <taxon>Bacteria</taxon>
        <taxon>Pseudomonadati</taxon>
        <taxon>Pseudomonadota</taxon>
        <taxon>Betaproteobacteria</taxon>
        <taxon>Burkholderiales</taxon>
        <taxon>Burkholderiaceae</taxon>
        <taxon>Paraburkholderia</taxon>
    </lineage>
</organism>
<evidence type="ECO:0000313" key="2">
    <source>
        <dbReference type="Proteomes" id="UP000294200"/>
    </source>
</evidence>
<comment type="caution">
    <text evidence="1">The sequence shown here is derived from an EMBL/GenBank/DDBJ whole genome shotgun (WGS) entry which is preliminary data.</text>
</comment>
<dbReference type="AlphaFoldDB" id="A0A4R0XP97"/>
<reference evidence="1 2" key="1">
    <citation type="submission" date="2017-02" db="EMBL/GenBank/DDBJ databases">
        <title>Paraburkholderia sophoroidis sp. nov. and Paraburkholderia steynii sp. nov. rhizobial symbionts of the fynbos legume Hypocalyptus sophoroides.</title>
        <authorList>
            <person name="Steenkamp E.T."/>
            <person name="Beukes C.W."/>
            <person name="Van Zyl E."/>
            <person name="Avontuur J."/>
            <person name="Chan W.Y."/>
            <person name="Hassen A."/>
            <person name="Palmer M."/>
            <person name="Mthombeni L."/>
            <person name="Phalane F."/>
            <person name="Sereme K."/>
            <person name="Venter S.N."/>
        </authorList>
    </citation>
    <scope>NUCLEOTIDE SEQUENCE [LARGE SCALE GENOMIC DNA]</scope>
    <source>
        <strain evidence="1 2">HC1.1ba</strain>
    </source>
</reference>
<protein>
    <submittedName>
        <fullName evidence="1">Transcriptional regulator</fullName>
    </submittedName>
</protein>
<dbReference type="EMBL" id="MWML01000013">
    <property type="protein sequence ID" value="TCG09377.1"/>
    <property type="molecule type" value="Genomic_DNA"/>
</dbReference>
<evidence type="ECO:0000313" key="1">
    <source>
        <dbReference type="EMBL" id="TCG09377.1"/>
    </source>
</evidence>